<dbReference type="RefSeq" id="WP_212942004.1">
    <property type="nucleotide sequence ID" value="NZ_BORR01000017.1"/>
</dbReference>
<dbReference type="EMBL" id="BORR01000017">
    <property type="protein sequence ID" value="GIO39072.1"/>
    <property type="molecule type" value="Genomic_DNA"/>
</dbReference>
<accession>A0A920CJM2</accession>
<reference evidence="1 2" key="1">
    <citation type="submission" date="2021-03" db="EMBL/GenBank/DDBJ databases">
        <title>Antimicrobial resistance genes in bacteria isolated from Japanese honey, and their potential for conferring macrolide and lincosamide resistance in the American foulbrood pathogen Paenibacillus larvae.</title>
        <authorList>
            <person name="Okamoto M."/>
            <person name="Kumagai M."/>
            <person name="Kanamori H."/>
            <person name="Takamatsu D."/>
        </authorList>
    </citation>
    <scope>NUCLEOTIDE SEQUENCE [LARGE SCALE GENOMIC DNA]</scope>
    <source>
        <strain evidence="1 2">J41TS12</strain>
    </source>
</reference>
<keyword evidence="2" id="KW-1185">Reference proteome</keyword>
<organism evidence="1 2">
    <name type="scientific">Paenibacillus antibioticophila</name>
    <dbReference type="NCBI Taxonomy" id="1274374"/>
    <lineage>
        <taxon>Bacteria</taxon>
        <taxon>Bacillati</taxon>
        <taxon>Bacillota</taxon>
        <taxon>Bacilli</taxon>
        <taxon>Bacillales</taxon>
        <taxon>Paenibacillaceae</taxon>
        <taxon>Paenibacillus</taxon>
    </lineage>
</organism>
<evidence type="ECO:0000313" key="2">
    <source>
        <dbReference type="Proteomes" id="UP000681162"/>
    </source>
</evidence>
<evidence type="ECO:0000313" key="1">
    <source>
        <dbReference type="EMBL" id="GIO39072.1"/>
    </source>
</evidence>
<protein>
    <submittedName>
        <fullName evidence="1">Tail protein</fullName>
    </submittedName>
</protein>
<name>A0A920CJM2_9BACL</name>
<dbReference type="PANTHER" id="PTHR35861:SF2">
    <property type="entry name" value="FELS-2 PROPHAGE PROTEIN"/>
    <property type="match status" value="1"/>
</dbReference>
<dbReference type="Proteomes" id="UP000681162">
    <property type="component" value="Unassembled WGS sequence"/>
</dbReference>
<dbReference type="AlphaFoldDB" id="A0A920CJM2"/>
<dbReference type="PANTHER" id="PTHR35861">
    <property type="match status" value="1"/>
</dbReference>
<proteinExistence type="predicted"/>
<dbReference type="InterPro" id="IPR052042">
    <property type="entry name" value="Tail_sheath_structural"/>
</dbReference>
<comment type="caution">
    <text evidence="1">The sequence shown here is derived from an EMBL/GenBank/DDBJ whole genome shotgun (WGS) entry which is preliminary data.</text>
</comment>
<sequence length="482" mass="51740">MAEFHGIKATETFAQRSAAVVQANTLPVYYGTAPINLAADPEAAVNKVILANNFEDFQKKLGYSDDWESFTLCEAAYAHFVDNEQGPIAFVNVLTLEDVEDTPGAAATFTNGLHTIAKEGVLKASVTVEASGGGTTYELNTDYALTFNDAGKLVISIIPGGTIPANTTSLQVGYKSLDPSAVNAARIIGGSDAVTGVRTGLELIEDVFIETTFVPNLIVAPGFSNDPTVAAVMVAKARDINGLFEAHAITDLDAGQKYVDAAAWKEDNGYTDHLQTNTYPMAGYKGRVYHMSTLVAAAMVAIDQQNEGVPVQTPSNQPITADALLYADGTAVNIPYDQANTLNANGIVTGIRWQDGFRAWGNRTGAYPEFTDAQRTFIPVRRMFSYVKNNLVLRHWNKVDNPLNTRLIGSVADDANIWINGLVGAGYLLGGRVEFRESDNPADQLGNGKVVYRVFITPPSVGQEIDFIVTYDASYLAALTAA</sequence>
<gene>
    <name evidence="1" type="ORF">J41TS12_39330</name>
</gene>